<accession>A0AAD2JHR4</accession>
<proteinExistence type="predicted"/>
<feature type="compositionally biased region" description="Acidic residues" evidence="1">
    <location>
        <begin position="201"/>
        <end position="211"/>
    </location>
</feature>
<feature type="compositionally biased region" description="Basic and acidic residues" evidence="1">
    <location>
        <begin position="337"/>
        <end position="348"/>
    </location>
</feature>
<feature type="compositionally biased region" description="Basic and acidic residues" evidence="1">
    <location>
        <begin position="1953"/>
        <end position="1974"/>
    </location>
</feature>
<feature type="compositionally biased region" description="Basic and acidic residues" evidence="1">
    <location>
        <begin position="1777"/>
        <end position="1800"/>
    </location>
</feature>
<feature type="compositionally biased region" description="Basic and acidic residues" evidence="1">
    <location>
        <begin position="187"/>
        <end position="200"/>
    </location>
</feature>
<feature type="compositionally biased region" description="Basic and acidic residues" evidence="1">
    <location>
        <begin position="411"/>
        <end position="420"/>
    </location>
</feature>
<feature type="compositionally biased region" description="Basic and acidic residues" evidence="1">
    <location>
        <begin position="1879"/>
        <end position="1889"/>
    </location>
</feature>
<feature type="region of interest" description="Disordered" evidence="1">
    <location>
        <begin position="1774"/>
        <end position="2080"/>
    </location>
</feature>
<feature type="compositionally biased region" description="Basic residues" evidence="1">
    <location>
        <begin position="54"/>
        <end position="65"/>
    </location>
</feature>
<protein>
    <submittedName>
        <fullName evidence="2">Uncharacterized protein</fullName>
    </submittedName>
</protein>
<feature type="compositionally biased region" description="Polar residues" evidence="1">
    <location>
        <begin position="1667"/>
        <end position="1679"/>
    </location>
</feature>
<feature type="compositionally biased region" description="Basic and acidic residues" evidence="1">
    <location>
        <begin position="751"/>
        <end position="789"/>
    </location>
</feature>
<feature type="compositionally biased region" description="Polar residues" evidence="1">
    <location>
        <begin position="1089"/>
        <end position="1103"/>
    </location>
</feature>
<feature type="compositionally biased region" description="Basic residues" evidence="1">
    <location>
        <begin position="1"/>
        <end position="11"/>
    </location>
</feature>
<feature type="compositionally biased region" description="Basic and acidic residues" evidence="1">
    <location>
        <begin position="300"/>
        <end position="313"/>
    </location>
</feature>
<evidence type="ECO:0000313" key="3">
    <source>
        <dbReference type="Proteomes" id="UP001295423"/>
    </source>
</evidence>
<name>A0AAD2JHR4_9STRA</name>
<feature type="compositionally biased region" description="Polar residues" evidence="1">
    <location>
        <begin position="1067"/>
        <end position="1081"/>
    </location>
</feature>
<reference evidence="2" key="1">
    <citation type="submission" date="2023-08" db="EMBL/GenBank/DDBJ databases">
        <authorList>
            <person name="Audoor S."/>
            <person name="Bilcke G."/>
        </authorList>
    </citation>
    <scope>NUCLEOTIDE SEQUENCE</scope>
</reference>
<feature type="compositionally biased region" description="Basic residues" evidence="1">
    <location>
        <begin position="176"/>
        <end position="186"/>
    </location>
</feature>
<dbReference type="Proteomes" id="UP001295423">
    <property type="component" value="Unassembled WGS sequence"/>
</dbReference>
<feature type="compositionally biased region" description="Polar residues" evidence="1">
    <location>
        <begin position="1912"/>
        <end position="1927"/>
    </location>
</feature>
<feature type="compositionally biased region" description="Polar residues" evidence="1">
    <location>
        <begin position="898"/>
        <end position="910"/>
    </location>
</feature>
<feature type="compositionally biased region" description="Low complexity" evidence="1">
    <location>
        <begin position="1998"/>
        <end position="2021"/>
    </location>
</feature>
<dbReference type="InterPro" id="IPR017956">
    <property type="entry name" value="AT_hook_DNA-bd_motif"/>
</dbReference>
<feature type="compositionally biased region" description="Basic residues" evidence="1">
    <location>
        <begin position="290"/>
        <end position="299"/>
    </location>
</feature>
<feature type="compositionally biased region" description="Low complexity" evidence="1">
    <location>
        <begin position="934"/>
        <end position="951"/>
    </location>
</feature>
<feature type="compositionally biased region" description="Polar residues" evidence="1">
    <location>
        <begin position="1141"/>
        <end position="1150"/>
    </location>
</feature>
<feature type="compositionally biased region" description="Acidic residues" evidence="1">
    <location>
        <begin position="24"/>
        <end position="43"/>
    </location>
</feature>
<feature type="compositionally biased region" description="Low complexity" evidence="1">
    <location>
        <begin position="1647"/>
        <end position="1657"/>
    </location>
</feature>
<feature type="compositionally biased region" description="Basic and acidic residues" evidence="1">
    <location>
        <begin position="796"/>
        <end position="813"/>
    </location>
</feature>
<keyword evidence="3" id="KW-1185">Reference proteome</keyword>
<feature type="compositionally biased region" description="Basic and acidic residues" evidence="1">
    <location>
        <begin position="111"/>
        <end position="121"/>
    </location>
</feature>
<organism evidence="2 3">
    <name type="scientific">Cylindrotheca closterium</name>
    <dbReference type="NCBI Taxonomy" id="2856"/>
    <lineage>
        <taxon>Eukaryota</taxon>
        <taxon>Sar</taxon>
        <taxon>Stramenopiles</taxon>
        <taxon>Ochrophyta</taxon>
        <taxon>Bacillariophyta</taxon>
        <taxon>Bacillariophyceae</taxon>
        <taxon>Bacillariophycidae</taxon>
        <taxon>Bacillariales</taxon>
        <taxon>Bacillariaceae</taxon>
        <taxon>Cylindrotheca</taxon>
    </lineage>
</organism>
<dbReference type="SMART" id="SM00384">
    <property type="entry name" value="AT_hook"/>
    <property type="match status" value="6"/>
</dbReference>
<feature type="compositionally biased region" description="Acidic residues" evidence="1">
    <location>
        <begin position="1116"/>
        <end position="1129"/>
    </location>
</feature>
<evidence type="ECO:0000313" key="2">
    <source>
        <dbReference type="EMBL" id="CAJ1950608.1"/>
    </source>
</evidence>
<feature type="compositionally biased region" description="Basic and acidic residues" evidence="1">
    <location>
        <begin position="691"/>
        <end position="701"/>
    </location>
</feature>
<evidence type="ECO:0000256" key="1">
    <source>
        <dbReference type="SAM" id="MobiDB-lite"/>
    </source>
</evidence>
<feature type="compositionally biased region" description="Basic and acidic residues" evidence="1">
    <location>
        <begin position="2046"/>
        <end position="2063"/>
    </location>
</feature>
<feature type="compositionally biased region" description="Basic and acidic residues" evidence="1">
    <location>
        <begin position="825"/>
        <end position="834"/>
    </location>
</feature>
<feature type="compositionally biased region" description="Basic and acidic residues" evidence="1">
    <location>
        <begin position="373"/>
        <end position="386"/>
    </location>
</feature>
<dbReference type="GO" id="GO:0003677">
    <property type="term" value="F:DNA binding"/>
    <property type="evidence" value="ECO:0007669"/>
    <property type="project" value="InterPro"/>
</dbReference>
<dbReference type="EMBL" id="CAKOGP040001770">
    <property type="protein sequence ID" value="CAJ1950608.1"/>
    <property type="molecule type" value="Genomic_DNA"/>
</dbReference>
<feature type="compositionally biased region" description="Basic and acidic residues" evidence="1">
    <location>
        <begin position="1045"/>
        <end position="1055"/>
    </location>
</feature>
<feature type="compositionally biased region" description="Basic residues" evidence="1">
    <location>
        <begin position="401"/>
        <end position="410"/>
    </location>
</feature>
<comment type="caution">
    <text evidence="2">The sequence shown here is derived from an EMBL/GenBank/DDBJ whole genome shotgun (WGS) entry which is preliminary data.</text>
</comment>
<feature type="region of interest" description="Disordered" evidence="1">
    <location>
        <begin position="1"/>
        <end position="1150"/>
    </location>
</feature>
<feature type="compositionally biased region" description="Basic and acidic residues" evidence="1">
    <location>
        <begin position="474"/>
        <end position="485"/>
    </location>
</feature>
<feature type="compositionally biased region" description="Basic residues" evidence="1">
    <location>
        <begin position="252"/>
        <end position="262"/>
    </location>
</feature>
<feature type="compositionally biased region" description="Acidic residues" evidence="1">
    <location>
        <begin position="314"/>
        <end position="323"/>
    </location>
</feature>
<feature type="compositionally biased region" description="Basic residues" evidence="1">
    <location>
        <begin position="363"/>
        <end position="372"/>
    </location>
</feature>
<sequence>MVTRRSRRAQKKPPEVVPPKSDEEQPDAEAGDDNTGESDEESDDKTNTTETSSRPRRRQKGRKPRGSGESENEDNSSDEGKSKENTDSGASSDDEPLSAKANAKRTRQQKKPAETDGEGKKTPNRRGRQRKNVEEESNAEDGSDAEKETIRKSRRRNAGRRKQQDPSSASEDGSAKKRTRRRGRPKKSQDAEDSDSKMETAEEDGGSSEEESTNKPTRRRGRLRKNQDTEDDNSKMESAEEESAIAEESTKKTARRRGRRRKNQDTEDDDSKVESAEDDGGSSEGGSTKKITRRRGRLRKNQETEDSDSKIETAEEDVGTSEEESTKKPARRRGRPTKTEDTDSKMETAEEGGGSSEDESTKRPRPRRGQQKKKQDVEESDSKMESTEGGGGSSEDESTKKPRRRRGQQKKNKDVEESDSKVGAAEEDGGSSDVENKRKPTGNDEATSRPARRRGRTRKSSESTSSNDEGEEETQPKDAENKASKLDTAADPVSNDVQTRDKEAQPKSGRPGRPQSGSAHEKGSSEAREPSSRKRGRTPPVPSSDDEPNGSNQPTRVSKRRLERVDETFAAAIDSATPSDEKNANEDSAETSSEKPTTQEEASTEAAAKDKNEDGGSSSKPEPKQEKQEATSTEAAAMDKNGGGPSSRPEPKQEKQQTENDSTTETSTRRPKRLRGSTEQPAETAATKIIYDAEKNEKEDKDCELETQGKKRSRTDVNESTNNARDSAGDSVAKQVEPISTKAEANSSPKTAEEKDSEKEKSESSKSTQDHNDVDPGTKVRVTEAKDPSEAATRSDIPDASEKKTFPEGEKTEVIVPTASSGSKDIGDDKKADLSTKMGPLVTKPLPTKVNPLVTKPLPTKANPLVTDPTARPSSESYEVVSHGNASSEKKAQKSDQSECQVSVEHNQSKAIADNDGPTLSLEPPTTKMEANDSPKVQPSSPVSASVQPSTSDDKKPTAGFSDPAMTPSEKTDKSENQNGNRASDDMDVDSPVKDVTMAGVKKKTPTPGMAVAVETSHGKESQPKPSEIAPSIPRPKAVQTVVPGEKEEEKRSSCDAELPVIASAAKSMSNETMVIPTDTSTPREESNAGATDSNEPVASDNISECVDSSPVTESSSEDDDESDGEDDRPEPRFETKAMPFTSSTLLPNANKQQNSLELLGNKVDRVKTMLYTIGSRVHRGHGFERIFAKYWDALTMRLSDRLSSYASRQCNAAVKAFLKSPKLRRIHNKLVVTLMKTSMKSFAPLNEISDHIPEVWYGKVKQVDRVLVEDGVKETKRQRKAREKRSARKQTTVYREAWASTQGTEENSTSAIYLKTRSQEVDMRKIYASSATIPGALVIDPLVRDIAEQSNMRASENAIWLLIIAAREHTSNVLKNALQHKADMECGEVSEPFLQYPNVIAGTKIAPKKDTPAETTEQQPTAPVDFRPGKSQKRKVVTSFDIYSSSLAVPAGPPASLGGSVSTTALELGLQNAYTSSTSCPGTDFSDVQKHIVERITSLAQDRKAMLLARGEEAKSNQMNLVTSQQQAVNNGQNVVSNNSVVSNPQVGVGATSAVGTPAVSLNAPARGQARQYQNSIPTTKPKPALAVQMQQGKIETIPSSTPTNVAAASLNTPAIAREAKPVATIPGRLGRGAKDLAALIKRSSAEPAPAPTAAPVSNDKVRVATESTTVPPANPHTQKPAEGSGTDELGTSTGSGRRGLGFGRKNLSAMISRTPKPGDDNNAPKPGEDKAAQATVVLKEQQKQIPKTGTRPTGAKDLRAIRGAAGSKDLAALKARSEARVSSEAVKTTEETEQKKEAGPQGAAIDPKSAQKVPETSTEADTPIAASVPPKPSNSTQNKADSSIAPRPANAAKTDSTKAPSPADNKNAGAPDSNDTNSRDRDTKGGESDDSSVVVIESVKPAPKAGNKDAFSSSEGNKTVASIGQPNGHKVEVKDANAPRNTQPRPVIAPEKPEESKSAKKSLVEKESKVAKDAPVTSEAKATSEAKGDAVGGQSTASPPTAATTTVPAALADAATPKTGESDPASASKSDENKPMKGSTVKPDGTKADETARAKAQEIKVDSSNASAKTDEKAEHSK</sequence>
<feature type="compositionally biased region" description="Acidic residues" evidence="1">
    <location>
        <begin position="266"/>
        <end position="281"/>
    </location>
</feature>
<gene>
    <name evidence="2" type="ORF">CYCCA115_LOCUS12667</name>
</gene>
<feature type="region of interest" description="Disordered" evidence="1">
    <location>
        <begin position="1407"/>
        <end position="1433"/>
    </location>
</feature>
<feature type="compositionally biased region" description="Basic and acidic residues" evidence="1">
    <location>
        <begin position="888"/>
        <end position="897"/>
    </location>
</feature>
<feature type="compositionally biased region" description="Basic and acidic residues" evidence="1">
    <location>
        <begin position="2071"/>
        <end position="2080"/>
    </location>
</feature>
<feature type="compositionally biased region" description="Basic residues" evidence="1">
    <location>
        <begin position="152"/>
        <end position="161"/>
    </location>
</feature>
<feature type="compositionally biased region" description="Basic and acidic residues" evidence="1">
    <location>
        <begin position="649"/>
        <end position="658"/>
    </location>
</feature>
<feature type="compositionally biased region" description="Basic and acidic residues" evidence="1">
    <location>
        <begin position="225"/>
        <end position="238"/>
    </location>
</feature>
<feature type="region of interest" description="Disordered" evidence="1">
    <location>
        <begin position="1646"/>
        <end position="1760"/>
    </location>
</feature>
<feature type="compositionally biased region" description="Basic and acidic residues" evidence="1">
    <location>
        <begin position="519"/>
        <end position="532"/>
    </location>
</feature>